<dbReference type="WBParaSite" id="ACOC_0000909101-mRNA-1">
    <property type="protein sequence ID" value="ACOC_0000909101-mRNA-1"/>
    <property type="gene ID" value="ACOC_0000909101"/>
</dbReference>
<dbReference type="OrthoDB" id="5874584at2759"/>
<reference evidence="3" key="1">
    <citation type="submission" date="2016-04" db="UniProtKB">
        <authorList>
            <consortium name="WormBaseParasite"/>
        </authorList>
    </citation>
    <scope>IDENTIFICATION</scope>
</reference>
<protein>
    <submittedName>
        <fullName evidence="3">CST complex subunit CTC1</fullName>
    </submittedName>
</protein>
<keyword evidence="2" id="KW-1185">Reference proteome</keyword>
<gene>
    <name evidence="1" type="ORF">ACOC_LOCUS9092</name>
</gene>
<accession>A0A158PJR4</accession>
<reference evidence="1 2" key="2">
    <citation type="submission" date="2018-11" db="EMBL/GenBank/DDBJ databases">
        <authorList>
            <consortium name="Pathogen Informatics"/>
        </authorList>
    </citation>
    <scope>NUCLEOTIDE SEQUENCE [LARGE SCALE GENOMIC DNA]</scope>
    <source>
        <strain evidence="1 2">Costa Rica</strain>
    </source>
</reference>
<dbReference type="Pfam" id="PF03312">
    <property type="entry name" value="DUF272"/>
    <property type="match status" value="1"/>
</dbReference>
<evidence type="ECO:0000313" key="3">
    <source>
        <dbReference type="WBParaSite" id="ACOC_0000909101-mRNA-1"/>
    </source>
</evidence>
<organism evidence="3">
    <name type="scientific">Angiostrongylus costaricensis</name>
    <name type="common">Nematode worm</name>
    <dbReference type="NCBI Taxonomy" id="334426"/>
    <lineage>
        <taxon>Eukaryota</taxon>
        <taxon>Metazoa</taxon>
        <taxon>Ecdysozoa</taxon>
        <taxon>Nematoda</taxon>
        <taxon>Chromadorea</taxon>
        <taxon>Rhabditida</taxon>
        <taxon>Rhabditina</taxon>
        <taxon>Rhabditomorpha</taxon>
        <taxon>Strongyloidea</taxon>
        <taxon>Metastrongylidae</taxon>
        <taxon>Angiostrongylus</taxon>
    </lineage>
</organism>
<dbReference type="AlphaFoldDB" id="A0A158PJR4"/>
<name>A0A158PJR4_ANGCS</name>
<dbReference type="Proteomes" id="UP000267027">
    <property type="component" value="Unassembled WGS sequence"/>
</dbReference>
<evidence type="ECO:0000313" key="2">
    <source>
        <dbReference type="Proteomes" id="UP000267027"/>
    </source>
</evidence>
<sequence>MLVGLIVERYDDELVIYCRSGDYRVSLPEFGAEFEVGTWVGVKVSDDEVEISGILNVDGLPEVRVVCGKAETFEPTNLLTFQQCPDSQELLHYLQLYLKCGSLHLRLNYEERNLFQRVKWGVCEVAAVISSVPHHPHSDAVDPFDENWLPRYIPNSNEERKGRSCLNRVLTSPHHVRETERIRDETVCIREVPVSPKTFDRRRRQRVTALAMVMLFDEKKRRHIVWLLQYHVEAVFYPDRNLQPGHFFQGRFAIGGSFKNKCHGYIQEIPRLIECYFDRATNELEVSACSLICFQK</sequence>
<dbReference type="EMBL" id="UYYA01004246">
    <property type="protein sequence ID" value="VDM60677.1"/>
    <property type="molecule type" value="Genomic_DNA"/>
</dbReference>
<dbReference type="InterPro" id="IPR004987">
    <property type="entry name" value="DUF272"/>
</dbReference>
<proteinExistence type="predicted"/>
<evidence type="ECO:0000313" key="1">
    <source>
        <dbReference type="EMBL" id="VDM60677.1"/>
    </source>
</evidence>